<name>A0AAN6MSU5_9PEZI</name>
<organism evidence="3 4">
    <name type="scientific">Staphylotrichum tortipilum</name>
    <dbReference type="NCBI Taxonomy" id="2831512"/>
    <lineage>
        <taxon>Eukaryota</taxon>
        <taxon>Fungi</taxon>
        <taxon>Dikarya</taxon>
        <taxon>Ascomycota</taxon>
        <taxon>Pezizomycotina</taxon>
        <taxon>Sordariomycetes</taxon>
        <taxon>Sordariomycetidae</taxon>
        <taxon>Sordariales</taxon>
        <taxon>Chaetomiaceae</taxon>
        <taxon>Staphylotrichum</taxon>
    </lineage>
</organism>
<evidence type="ECO:0000313" key="4">
    <source>
        <dbReference type="Proteomes" id="UP001303889"/>
    </source>
</evidence>
<dbReference type="PROSITE" id="PS50005">
    <property type="entry name" value="TPR"/>
    <property type="match status" value="1"/>
</dbReference>
<gene>
    <name evidence="3" type="ORF">C8A05DRAFT_12453</name>
</gene>
<feature type="domain" description="SET" evidence="2">
    <location>
        <begin position="336"/>
        <end position="505"/>
    </location>
</feature>
<dbReference type="PANTHER" id="PTHR47643">
    <property type="entry name" value="TPR DOMAIN PROTEIN (AFU_ORTHOLOGUE AFUA_5G12710)"/>
    <property type="match status" value="1"/>
</dbReference>
<reference evidence="3" key="2">
    <citation type="submission" date="2023-05" db="EMBL/GenBank/DDBJ databases">
        <authorList>
            <consortium name="Lawrence Berkeley National Laboratory"/>
            <person name="Steindorff A."/>
            <person name="Hensen N."/>
            <person name="Bonometti L."/>
            <person name="Westerberg I."/>
            <person name="Brannstrom I.O."/>
            <person name="Guillou S."/>
            <person name="Cros-Aarteil S."/>
            <person name="Calhoun S."/>
            <person name="Haridas S."/>
            <person name="Kuo A."/>
            <person name="Mondo S."/>
            <person name="Pangilinan J."/>
            <person name="Riley R."/>
            <person name="Labutti K."/>
            <person name="Andreopoulos B."/>
            <person name="Lipzen A."/>
            <person name="Chen C."/>
            <person name="Yanf M."/>
            <person name="Daum C."/>
            <person name="Ng V."/>
            <person name="Clum A."/>
            <person name="Ohm R."/>
            <person name="Martin F."/>
            <person name="Silar P."/>
            <person name="Natvig D."/>
            <person name="Lalanne C."/>
            <person name="Gautier V."/>
            <person name="Ament-Velasquez S.L."/>
            <person name="Kruys A."/>
            <person name="Hutchinson M.I."/>
            <person name="Powell A.J."/>
            <person name="Barry K."/>
            <person name="Miller A.N."/>
            <person name="Grigoriev I.V."/>
            <person name="Debuchy R."/>
            <person name="Gladieux P."/>
            <person name="Thoren M.H."/>
            <person name="Johannesson H."/>
        </authorList>
    </citation>
    <scope>NUCLEOTIDE SEQUENCE</scope>
    <source>
        <strain evidence="3">CBS 103.79</strain>
    </source>
</reference>
<reference evidence="3" key="1">
    <citation type="journal article" date="2023" name="Mol. Phylogenet. Evol.">
        <title>Genome-scale phylogeny and comparative genomics of the fungal order Sordariales.</title>
        <authorList>
            <person name="Hensen N."/>
            <person name="Bonometti L."/>
            <person name="Westerberg I."/>
            <person name="Brannstrom I.O."/>
            <person name="Guillou S."/>
            <person name="Cros-Aarteil S."/>
            <person name="Calhoun S."/>
            <person name="Haridas S."/>
            <person name="Kuo A."/>
            <person name="Mondo S."/>
            <person name="Pangilinan J."/>
            <person name="Riley R."/>
            <person name="LaButti K."/>
            <person name="Andreopoulos B."/>
            <person name="Lipzen A."/>
            <person name="Chen C."/>
            <person name="Yan M."/>
            <person name="Daum C."/>
            <person name="Ng V."/>
            <person name="Clum A."/>
            <person name="Steindorff A."/>
            <person name="Ohm R.A."/>
            <person name="Martin F."/>
            <person name="Silar P."/>
            <person name="Natvig D.O."/>
            <person name="Lalanne C."/>
            <person name="Gautier V."/>
            <person name="Ament-Velasquez S.L."/>
            <person name="Kruys A."/>
            <person name="Hutchinson M.I."/>
            <person name="Powell A.J."/>
            <person name="Barry K."/>
            <person name="Miller A.N."/>
            <person name="Grigoriev I.V."/>
            <person name="Debuchy R."/>
            <person name="Gladieux P."/>
            <person name="Hiltunen Thoren M."/>
            <person name="Johannesson H."/>
        </authorList>
    </citation>
    <scope>NUCLEOTIDE SEQUENCE</scope>
    <source>
        <strain evidence="3">CBS 103.79</strain>
    </source>
</reference>
<dbReference type="InterPro" id="IPR019734">
    <property type="entry name" value="TPR_rpt"/>
</dbReference>
<dbReference type="Gene3D" id="1.25.40.10">
    <property type="entry name" value="Tetratricopeptide repeat domain"/>
    <property type="match status" value="1"/>
</dbReference>
<dbReference type="SUPFAM" id="SSF82199">
    <property type="entry name" value="SET domain"/>
    <property type="match status" value="1"/>
</dbReference>
<dbReference type="AlphaFoldDB" id="A0AAN6MSU5"/>
<dbReference type="InterPro" id="IPR053209">
    <property type="entry name" value="Gramillin-biosynth_MTr"/>
</dbReference>
<dbReference type="Gene3D" id="2.170.270.10">
    <property type="entry name" value="SET domain"/>
    <property type="match status" value="1"/>
</dbReference>
<keyword evidence="1" id="KW-0802">TPR repeat</keyword>
<dbReference type="EMBL" id="MU855347">
    <property type="protein sequence ID" value="KAK3905758.1"/>
    <property type="molecule type" value="Genomic_DNA"/>
</dbReference>
<dbReference type="SMART" id="SM00317">
    <property type="entry name" value="SET"/>
    <property type="match status" value="1"/>
</dbReference>
<comment type="caution">
    <text evidence="3">The sequence shown here is derived from an EMBL/GenBank/DDBJ whole genome shotgun (WGS) entry which is preliminary data.</text>
</comment>
<proteinExistence type="predicted"/>
<evidence type="ECO:0000259" key="2">
    <source>
        <dbReference type="PROSITE" id="PS50280"/>
    </source>
</evidence>
<sequence length="705" mass="77024">MAVDVAAVPSMVAVKSTTGAIPPRRLSKEELVGTHKKHLETQNNSPHAPRPVKQPIMSEAYPASIKSIRELEIIPLSELRAETHHRGKGIIVRAASPPFVGAGAVSVVEDAFGNADKLAIYNQADSSILSGVPEGCVVAVKEPYYKQNGSEDDFMICVDHPSDVILLRFTDSIIPEPLRLGPLLKTAEEWKNAADQAFIEKDFPTAVFCYTEALEASEDDASKPPVHTKRAGVNLILGRYDAAKADALASRTSAPQDWKAYFTAGRAAYGLCDYAESNKLLTTALELNPTNASIQKEHARCKARLHEEETGEYDFAAMLASITPHSVHQDRGSFLRNTRVGESAHHGRGLFAARDIKAGELVFVEKATLMPNQYDPGRASAALYALMVRQLCDNPSLAASVLTLYGGECERTGGEGTIVDGAPVVDVFLVEGIRTKNCFSAPRSTLEDTRPSLPDGLQARGLWVHASLLNHSCVANTMRSFVGDMLISRATRDIQAGEELFQQYVPVKPLADVRGKLFEEGWGFSCGCALCAGERASPAAKLARRKELLDAVEKLCNKQIPGRELIPDAKIRSVDKLARQLEEAHEAAVYDGIPRLALIYPCHWLLAAHRGRKNHGKVVKYSMKVLRNFGFRVPDESEVWDPRDIFTGSGNATLMTVHVVASLRRLAESYKALGHEEMAARSIEAAEFGYMLVTGFKNDLTTLDK</sequence>
<dbReference type="InterPro" id="IPR046341">
    <property type="entry name" value="SET_dom_sf"/>
</dbReference>
<keyword evidence="4" id="KW-1185">Reference proteome</keyword>
<dbReference type="Pfam" id="PF00856">
    <property type="entry name" value="SET"/>
    <property type="match status" value="1"/>
</dbReference>
<dbReference type="PROSITE" id="PS50280">
    <property type="entry name" value="SET"/>
    <property type="match status" value="1"/>
</dbReference>
<accession>A0AAN6MSU5</accession>
<dbReference type="SMART" id="SM00028">
    <property type="entry name" value="TPR"/>
    <property type="match status" value="3"/>
</dbReference>
<dbReference type="SUPFAM" id="SSF48452">
    <property type="entry name" value="TPR-like"/>
    <property type="match status" value="1"/>
</dbReference>
<dbReference type="Proteomes" id="UP001303889">
    <property type="component" value="Unassembled WGS sequence"/>
</dbReference>
<dbReference type="InterPro" id="IPR011990">
    <property type="entry name" value="TPR-like_helical_dom_sf"/>
</dbReference>
<dbReference type="InterPro" id="IPR001214">
    <property type="entry name" value="SET_dom"/>
</dbReference>
<protein>
    <recommendedName>
        <fullName evidence="2">SET domain-containing protein</fullName>
    </recommendedName>
</protein>
<evidence type="ECO:0000256" key="1">
    <source>
        <dbReference type="PROSITE-ProRule" id="PRU00339"/>
    </source>
</evidence>
<evidence type="ECO:0000313" key="3">
    <source>
        <dbReference type="EMBL" id="KAK3905758.1"/>
    </source>
</evidence>
<dbReference type="CDD" id="cd20071">
    <property type="entry name" value="SET_SMYD"/>
    <property type="match status" value="1"/>
</dbReference>
<feature type="repeat" description="TPR" evidence="1">
    <location>
        <begin position="258"/>
        <end position="291"/>
    </location>
</feature>
<dbReference type="PANTHER" id="PTHR47643:SF2">
    <property type="entry name" value="TPR DOMAIN PROTEIN (AFU_ORTHOLOGUE AFUA_5G12710)"/>
    <property type="match status" value="1"/>
</dbReference>